<gene>
    <name evidence="4" type="ORF">SAMN04489867_0711</name>
</gene>
<dbReference type="PROSITE" id="PS01148">
    <property type="entry name" value="UPF0033"/>
    <property type="match status" value="1"/>
</dbReference>
<sequence>MTDRPESAAEPPPPTGAVLVDARGLRCPLPVIRLAQAAVDAPVGTVVEVWATDPAARADIPAWCRMRGQDYLGEVPGGGEHTAYRVLVVRSAGQDSTANVGGASGTAASSRAR</sequence>
<reference evidence="5" key="1">
    <citation type="submission" date="2016-10" db="EMBL/GenBank/DDBJ databases">
        <authorList>
            <person name="Varghese N."/>
            <person name="Submissions S."/>
        </authorList>
    </citation>
    <scope>NUCLEOTIDE SEQUENCE [LARGE SCALE GENOMIC DNA]</scope>
    <source>
        <strain evidence="5">DSM 22329</strain>
    </source>
</reference>
<evidence type="ECO:0000256" key="1">
    <source>
        <dbReference type="ARBA" id="ARBA00008984"/>
    </source>
</evidence>
<dbReference type="CDD" id="cd00291">
    <property type="entry name" value="SirA_YedF_YeeD"/>
    <property type="match status" value="1"/>
</dbReference>
<proteinExistence type="inferred from homology"/>
<dbReference type="GO" id="GO:0016740">
    <property type="term" value="F:transferase activity"/>
    <property type="evidence" value="ECO:0007669"/>
    <property type="project" value="UniProtKB-KW"/>
</dbReference>
<dbReference type="PANTHER" id="PTHR33279">
    <property type="entry name" value="SULFUR CARRIER PROTEIN YEDF-RELATED"/>
    <property type="match status" value="1"/>
</dbReference>
<dbReference type="PANTHER" id="PTHR33279:SF6">
    <property type="entry name" value="SULFUR CARRIER PROTEIN YEDF-RELATED"/>
    <property type="match status" value="1"/>
</dbReference>
<comment type="similarity">
    <text evidence="1">Belongs to the sulfur carrier protein TusA family.</text>
</comment>
<dbReference type="AlphaFoldDB" id="A0A1H0MT39"/>
<dbReference type="Gene3D" id="3.30.110.40">
    <property type="entry name" value="TusA-like domain"/>
    <property type="match status" value="1"/>
</dbReference>
<keyword evidence="4" id="KW-0808">Transferase</keyword>
<dbReference type="InterPro" id="IPR036868">
    <property type="entry name" value="TusA-like_sf"/>
</dbReference>
<evidence type="ECO:0000313" key="5">
    <source>
        <dbReference type="Proteomes" id="UP000199077"/>
    </source>
</evidence>
<evidence type="ECO:0000313" key="4">
    <source>
        <dbReference type="EMBL" id="SDO83561.1"/>
    </source>
</evidence>
<feature type="region of interest" description="Disordered" evidence="2">
    <location>
        <begin position="94"/>
        <end position="113"/>
    </location>
</feature>
<evidence type="ECO:0000256" key="2">
    <source>
        <dbReference type="SAM" id="MobiDB-lite"/>
    </source>
</evidence>
<name>A0A1H0MT39_9MICO</name>
<protein>
    <submittedName>
        <fullName evidence="4">TusA-related sulfurtransferase</fullName>
    </submittedName>
</protein>
<dbReference type="InterPro" id="IPR001455">
    <property type="entry name" value="TusA-like"/>
</dbReference>
<feature type="domain" description="UPF0033" evidence="3">
    <location>
        <begin position="20"/>
        <end position="44"/>
    </location>
</feature>
<organism evidence="4 5">
    <name type="scientific">Pedococcus dokdonensis</name>
    <dbReference type="NCBI Taxonomy" id="443156"/>
    <lineage>
        <taxon>Bacteria</taxon>
        <taxon>Bacillati</taxon>
        <taxon>Actinomycetota</taxon>
        <taxon>Actinomycetes</taxon>
        <taxon>Micrococcales</taxon>
        <taxon>Intrasporangiaceae</taxon>
        <taxon>Pedococcus</taxon>
    </lineage>
</organism>
<dbReference type="SUPFAM" id="SSF64307">
    <property type="entry name" value="SirA-like"/>
    <property type="match status" value="1"/>
</dbReference>
<accession>A0A1H0MT39</accession>
<dbReference type="EMBL" id="LT629711">
    <property type="protein sequence ID" value="SDO83561.1"/>
    <property type="molecule type" value="Genomic_DNA"/>
</dbReference>
<keyword evidence="5" id="KW-1185">Reference proteome</keyword>
<dbReference type="Pfam" id="PF01206">
    <property type="entry name" value="TusA"/>
    <property type="match status" value="1"/>
</dbReference>
<evidence type="ECO:0000259" key="3">
    <source>
        <dbReference type="PROSITE" id="PS01148"/>
    </source>
</evidence>
<dbReference type="Proteomes" id="UP000199077">
    <property type="component" value="Chromosome I"/>
</dbReference>
<dbReference type="RefSeq" id="WP_331712521.1">
    <property type="nucleotide sequence ID" value="NZ_LT629711.1"/>
</dbReference>
<dbReference type="STRING" id="443156.SAMN04489867_0711"/>